<protein>
    <submittedName>
        <fullName evidence="1">Uncharacterized protein</fullName>
    </submittedName>
</protein>
<comment type="caution">
    <text evidence="1">The sequence shown here is derived from an EMBL/GenBank/DDBJ whole genome shotgun (WGS) entry which is preliminary data.</text>
</comment>
<dbReference type="AlphaFoldDB" id="A0A1R3J185"/>
<keyword evidence="2" id="KW-1185">Reference proteome</keyword>
<organism evidence="1 2">
    <name type="scientific">Corchorus capsularis</name>
    <name type="common">Jute</name>
    <dbReference type="NCBI Taxonomy" id="210143"/>
    <lineage>
        <taxon>Eukaryota</taxon>
        <taxon>Viridiplantae</taxon>
        <taxon>Streptophyta</taxon>
        <taxon>Embryophyta</taxon>
        <taxon>Tracheophyta</taxon>
        <taxon>Spermatophyta</taxon>
        <taxon>Magnoliopsida</taxon>
        <taxon>eudicotyledons</taxon>
        <taxon>Gunneridae</taxon>
        <taxon>Pentapetalae</taxon>
        <taxon>rosids</taxon>
        <taxon>malvids</taxon>
        <taxon>Malvales</taxon>
        <taxon>Malvaceae</taxon>
        <taxon>Grewioideae</taxon>
        <taxon>Apeibeae</taxon>
        <taxon>Corchorus</taxon>
    </lineage>
</organism>
<evidence type="ECO:0000313" key="2">
    <source>
        <dbReference type="Proteomes" id="UP000188268"/>
    </source>
</evidence>
<name>A0A1R3J185_COCAP</name>
<dbReference type="EMBL" id="AWWV01008963">
    <property type="protein sequence ID" value="OMO88599.1"/>
    <property type="molecule type" value="Genomic_DNA"/>
</dbReference>
<evidence type="ECO:0000313" key="1">
    <source>
        <dbReference type="EMBL" id="OMO88599.1"/>
    </source>
</evidence>
<accession>A0A1R3J185</accession>
<dbReference type="Gramene" id="OMO88599">
    <property type="protein sequence ID" value="OMO88599"/>
    <property type="gene ID" value="CCACVL1_08299"/>
</dbReference>
<sequence length="28" mass="3211">MVFEPSGRLLYYSYSPRSTTQVARARSS</sequence>
<reference evidence="1 2" key="1">
    <citation type="submission" date="2013-09" db="EMBL/GenBank/DDBJ databases">
        <title>Corchorus capsularis genome sequencing.</title>
        <authorList>
            <person name="Alam M."/>
            <person name="Haque M.S."/>
            <person name="Islam M.S."/>
            <person name="Emdad E.M."/>
            <person name="Islam M.M."/>
            <person name="Ahmed B."/>
            <person name="Halim A."/>
            <person name="Hossen Q.M.M."/>
            <person name="Hossain M.Z."/>
            <person name="Ahmed R."/>
            <person name="Khan M.M."/>
            <person name="Islam R."/>
            <person name="Rashid M.M."/>
            <person name="Khan S.A."/>
            <person name="Rahman M.S."/>
            <person name="Alam M."/>
        </authorList>
    </citation>
    <scope>NUCLEOTIDE SEQUENCE [LARGE SCALE GENOMIC DNA]</scope>
    <source>
        <strain evidence="2">cv. CVL-1</strain>
        <tissue evidence="1">Whole seedling</tissue>
    </source>
</reference>
<proteinExistence type="predicted"/>
<gene>
    <name evidence="1" type="ORF">CCACVL1_08299</name>
</gene>
<dbReference type="Proteomes" id="UP000188268">
    <property type="component" value="Unassembled WGS sequence"/>
</dbReference>